<keyword evidence="3" id="KW-1185">Reference proteome</keyword>
<organism evidence="2 3">
    <name type="scientific">Olea europaea subsp. europaea</name>
    <dbReference type="NCBI Taxonomy" id="158383"/>
    <lineage>
        <taxon>Eukaryota</taxon>
        <taxon>Viridiplantae</taxon>
        <taxon>Streptophyta</taxon>
        <taxon>Embryophyta</taxon>
        <taxon>Tracheophyta</taxon>
        <taxon>Spermatophyta</taxon>
        <taxon>Magnoliopsida</taxon>
        <taxon>eudicotyledons</taxon>
        <taxon>Gunneridae</taxon>
        <taxon>Pentapetalae</taxon>
        <taxon>asterids</taxon>
        <taxon>lamiids</taxon>
        <taxon>Lamiales</taxon>
        <taxon>Oleaceae</taxon>
        <taxon>Oleeae</taxon>
        <taxon>Olea</taxon>
    </lineage>
</organism>
<proteinExistence type="predicted"/>
<dbReference type="EMBL" id="CACTIH010001932">
    <property type="protein sequence ID" value="CAA2969128.1"/>
    <property type="molecule type" value="Genomic_DNA"/>
</dbReference>
<evidence type="ECO:0000313" key="3">
    <source>
        <dbReference type="Proteomes" id="UP000594638"/>
    </source>
</evidence>
<feature type="region of interest" description="Disordered" evidence="1">
    <location>
        <begin position="1"/>
        <end position="74"/>
    </location>
</feature>
<comment type="caution">
    <text evidence="2">The sequence shown here is derived from an EMBL/GenBank/DDBJ whole genome shotgun (WGS) entry which is preliminary data.</text>
</comment>
<name>A0A8S0QT47_OLEEU</name>
<dbReference type="OrthoDB" id="1752401at2759"/>
<gene>
    <name evidence="2" type="ORF">OLEA9_A012178</name>
</gene>
<evidence type="ECO:0000313" key="2">
    <source>
        <dbReference type="EMBL" id="CAA2969128.1"/>
    </source>
</evidence>
<reference evidence="2 3" key="1">
    <citation type="submission" date="2019-12" db="EMBL/GenBank/DDBJ databases">
        <authorList>
            <person name="Alioto T."/>
            <person name="Alioto T."/>
            <person name="Gomez Garrido J."/>
        </authorList>
    </citation>
    <scope>NUCLEOTIDE SEQUENCE [LARGE SCALE GENOMIC DNA]</scope>
</reference>
<evidence type="ECO:0000256" key="1">
    <source>
        <dbReference type="SAM" id="MobiDB-lite"/>
    </source>
</evidence>
<dbReference type="Gramene" id="OE9A012178T1">
    <property type="protein sequence ID" value="OE9A012178C1"/>
    <property type="gene ID" value="OE9A012178"/>
</dbReference>
<accession>A0A8S0QT47</accession>
<sequence length="256" mass="28851">MTTKVRWSSMPRVSIVQDEEDSEENENGSKESEGSLSADDNDAADRRKRGPNHSTNGCADESGRIPLTQQYSWPKNKDNEVKAAWNTASTDRLQDIFCLAQKKAMENSKSENIIDWKGYGPPWLSVEHWNDIIEKKRNNEGWKKKSKLGRDNRLTIKSGTITKHTAGSIKIAVHKQRLEKYDIAIHEKYGSNVSQPKIDIEAWGEAIPGPSKGGRLYGLGIQRKSLHEDVTSFGLPNVPYDGQVDFINLQEEFHSA</sequence>
<feature type="compositionally biased region" description="Acidic residues" evidence="1">
    <location>
        <begin position="17"/>
        <end position="26"/>
    </location>
</feature>
<dbReference type="AlphaFoldDB" id="A0A8S0QT47"/>
<dbReference type="Proteomes" id="UP000594638">
    <property type="component" value="Unassembled WGS sequence"/>
</dbReference>
<protein>
    <submittedName>
        <fullName evidence="2">Uncharacterized protein</fullName>
    </submittedName>
</protein>